<evidence type="ECO:0000313" key="7">
    <source>
        <dbReference type="Proteomes" id="UP000027586"/>
    </source>
</evidence>
<dbReference type="PANTHER" id="PTHR15565">
    <property type="entry name" value="AATF PROTEIN APOPTOSIS ANTAGONIZING TRANSCRIPTION FACTOR"/>
    <property type="match status" value="1"/>
</dbReference>
<comment type="similarity">
    <text evidence="1">Belongs to the AATF family.</text>
</comment>
<feature type="compositionally biased region" description="Acidic residues" evidence="3">
    <location>
        <begin position="89"/>
        <end position="125"/>
    </location>
</feature>
<name>A0A068S664_9FUNG</name>
<feature type="region of interest" description="Disordered" evidence="3">
    <location>
        <begin position="20"/>
        <end position="174"/>
    </location>
</feature>
<evidence type="ECO:0000313" key="6">
    <source>
        <dbReference type="EMBL" id="CDH57312.1"/>
    </source>
</evidence>
<dbReference type="PANTHER" id="PTHR15565:SF0">
    <property type="entry name" value="PROTEIN AATF"/>
    <property type="match status" value="1"/>
</dbReference>
<proteinExistence type="inferred from homology"/>
<sequence>MPPIYVTLEKSLLDELADLDSTAPKDYDPEDTTDAFHDRDLDQEDTVDDEKAREHYVEVGKSSLRNSQQFLLDDPRYAGKRASRKDVFSDDDWVDEDQADDDDDDDDDDDSVASDKDGDSDEDAESWNGFSDGQKDEEQQEEDDEQEQGQSESEEEEEEEDDDDEQQDQSEVQNQLRRIQQEEQEMISKMSQNAQGDIEKGQHVREQLSLWERFLESRIRMQKVMDVANQLPQHDTWPDFLAKEEGIEPVLDETKNELREVIDDLLDMRTSMFADNDAIEFGDHTWNSRKRHLEDDDEYIEKLWDDISQVNEVFLPYRNTTLEKWSNKVQVASSARLNKKFKAFDQNVMTQIDNIMNDKDRLIRRTQLQRNDYKILGKKEPEEDEDEKKESALLEEEGGRKADRHLMTYDEEIFDDNDFYQQLLRELIDARMVDTDDPIANGMRWAARKSMENQKKKKNKSKRLEMYKGSKGRALKFDVHDKLQNFMAPVPTGTWHEERTEELYSSLLGQKRDILDEAAA</sequence>
<dbReference type="Pfam" id="PF13339">
    <property type="entry name" value="AATF-Che1"/>
    <property type="match status" value="1"/>
</dbReference>
<dbReference type="Pfam" id="PF08164">
    <property type="entry name" value="TRAUB"/>
    <property type="match status" value="1"/>
</dbReference>
<reference evidence="6" key="1">
    <citation type="submission" date="2013-08" db="EMBL/GenBank/DDBJ databases">
        <title>Gene expansion shapes genome architecture in the human pathogen Lichtheimia corymbifera: an evolutionary genomics analysis in the ancient terrestrial Mucorales (Mucoromycotina).</title>
        <authorList>
            <person name="Schwartze V.U."/>
            <person name="Winter S."/>
            <person name="Shelest E."/>
            <person name="Marcet-Houben M."/>
            <person name="Horn F."/>
            <person name="Wehner S."/>
            <person name="Hoffmann K."/>
            <person name="Riege K."/>
            <person name="Sammeth M."/>
            <person name="Nowrousian M."/>
            <person name="Valiante V."/>
            <person name="Linde J."/>
            <person name="Jacobsen I.D."/>
            <person name="Marz M."/>
            <person name="Brakhage A.A."/>
            <person name="Gabaldon T."/>
            <person name="Bocker S."/>
            <person name="Voigt K."/>
        </authorList>
    </citation>
    <scope>NUCLEOTIDE SEQUENCE [LARGE SCALE GENOMIC DNA]</scope>
    <source>
        <strain evidence="6">FSU 9682</strain>
    </source>
</reference>
<dbReference type="InterPro" id="IPR025160">
    <property type="entry name" value="AATF"/>
</dbReference>
<protein>
    <recommendedName>
        <fullName evidence="2">Protein BFR2</fullName>
    </recommendedName>
</protein>
<dbReference type="VEuPathDB" id="FungiDB:LCOR_08267.1"/>
<dbReference type="InterPro" id="IPR039223">
    <property type="entry name" value="AATF/Bfr2"/>
</dbReference>
<dbReference type="Proteomes" id="UP000027586">
    <property type="component" value="Unassembled WGS sequence"/>
</dbReference>
<feature type="compositionally biased region" description="Acidic residues" evidence="3">
    <location>
        <begin position="138"/>
        <end position="168"/>
    </location>
</feature>
<keyword evidence="7" id="KW-1185">Reference proteome</keyword>
<comment type="caution">
    <text evidence="6">The sequence shown here is derived from an EMBL/GenBank/DDBJ whole genome shotgun (WGS) entry which is preliminary data.</text>
</comment>
<feature type="region of interest" description="Disordered" evidence="3">
    <location>
        <begin position="376"/>
        <end position="397"/>
    </location>
</feature>
<evidence type="ECO:0000256" key="3">
    <source>
        <dbReference type="SAM" id="MobiDB-lite"/>
    </source>
</evidence>
<dbReference type="InterPro" id="IPR012617">
    <property type="entry name" value="AATF_C"/>
</dbReference>
<organism evidence="6 7">
    <name type="scientific">Lichtheimia corymbifera JMRC:FSU:9682</name>
    <dbReference type="NCBI Taxonomy" id="1263082"/>
    <lineage>
        <taxon>Eukaryota</taxon>
        <taxon>Fungi</taxon>
        <taxon>Fungi incertae sedis</taxon>
        <taxon>Mucoromycota</taxon>
        <taxon>Mucoromycotina</taxon>
        <taxon>Mucoromycetes</taxon>
        <taxon>Mucorales</taxon>
        <taxon>Lichtheimiaceae</taxon>
        <taxon>Lichtheimia</taxon>
    </lineage>
</organism>
<feature type="domain" description="Apoptosis-antagonizing transcription factor C-terminal" evidence="4">
    <location>
        <begin position="420"/>
        <end position="508"/>
    </location>
</feature>
<dbReference type="EMBL" id="CBTN010000045">
    <property type="protein sequence ID" value="CDH57312.1"/>
    <property type="molecule type" value="Genomic_DNA"/>
</dbReference>
<dbReference type="OrthoDB" id="5783963at2759"/>
<evidence type="ECO:0000259" key="5">
    <source>
        <dbReference type="Pfam" id="PF13339"/>
    </source>
</evidence>
<evidence type="ECO:0000256" key="1">
    <source>
        <dbReference type="ARBA" id="ARBA00008966"/>
    </source>
</evidence>
<evidence type="ECO:0000259" key="4">
    <source>
        <dbReference type="Pfam" id="PF08164"/>
    </source>
</evidence>
<dbReference type="GO" id="GO:0005730">
    <property type="term" value="C:nucleolus"/>
    <property type="evidence" value="ECO:0007669"/>
    <property type="project" value="TreeGrafter"/>
</dbReference>
<feature type="domain" description="AATF leucine zipper-containing" evidence="5">
    <location>
        <begin position="197"/>
        <end position="328"/>
    </location>
</feature>
<dbReference type="STRING" id="1263082.A0A068S664"/>
<feature type="compositionally biased region" description="Basic and acidic residues" evidence="3">
    <location>
        <begin position="388"/>
        <end position="397"/>
    </location>
</feature>
<feature type="compositionally biased region" description="Basic and acidic residues" evidence="3">
    <location>
        <begin position="49"/>
        <end position="58"/>
    </location>
</feature>
<dbReference type="GO" id="GO:0000462">
    <property type="term" value="P:maturation of SSU-rRNA from tricistronic rRNA transcript (SSU-rRNA, 5.8S rRNA, LSU-rRNA)"/>
    <property type="evidence" value="ECO:0007669"/>
    <property type="project" value="TreeGrafter"/>
</dbReference>
<gene>
    <name evidence="6" type="ORF">LCOR_08267.1</name>
</gene>
<accession>A0A068S664</accession>
<dbReference type="AlphaFoldDB" id="A0A068S664"/>
<evidence type="ECO:0000256" key="2">
    <source>
        <dbReference type="ARBA" id="ARBA00013850"/>
    </source>
</evidence>